<dbReference type="InterPro" id="IPR036526">
    <property type="entry name" value="C-N_Hydrolase_sf"/>
</dbReference>
<dbReference type="STRING" id="542762.A0A4S4F023"/>
<dbReference type="SUPFAM" id="SSF56317">
    <property type="entry name" value="Carbon-nitrogen hydrolase"/>
    <property type="match status" value="1"/>
</dbReference>
<sequence length="235" mass="25735">MVIFNFWPRVVTTRRSSVGALTAKIAIINDDKAERLIAGAAAYGSQLVVFPEAFVGGYPREVLFDAMSETQSTDGNNEIQKYHASAIDVPGPEVDRLAEIAGKYKVHLVIGVVERVRSSLFSAVLFFDSLGRYLGKHRKLMLMASECTVWCAGAKSSPPVYDRMVGRIGGLICWDNRMPLLRTELHAKDLGEILQAKLEFSGIGCNMGRTTCPKSGGPDLHEVKTEVDNVLTSND</sequence>
<comment type="similarity">
    <text evidence="2">Belongs to the carbon-nitrogen hydrolase superfamily. Nitrilase family.</text>
</comment>
<dbReference type="InterPro" id="IPR000132">
    <property type="entry name" value="Nitrilase/CN_hydratase_CS"/>
</dbReference>
<evidence type="ECO:0000256" key="3">
    <source>
        <dbReference type="PROSITE-ProRule" id="PRU10139"/>
    </source>
</evidence>
<dbReference type="GO" id="GO:0047427">
    <property type="term" value="F:cyanoalanine nitrilase activity"/>
    <property type="evidence" value="ECO:0007669"/>
    <property type="project" value="UniProtKB-EC"/>
</dbReference>
<dbReference type="AlphaFoldDB" id="A0A4S4F023"/>
<dbReference type="Pfam" id="PF00795">
    <property type="entry name" value="CN_hydrolase"/>
    <property type="match status" value="1"/>
</dbReference>
<dbReference type="PROSITE" id="PS00920">
    <property type="entry name" value="NITRIL_CHT_1"/>
    <property type="match status" value="1"/>
</dbReference>
<evidence type="ECO:0000256" key="1">
    <source>
        <dbReference type="ARBA" id="ARBA00000322"/>
    </source>
</evidence>
<evidence type="ECO:0000313" key="6">
    <source>
        <dbReference type="Proteomes" id="UP000306102"/>
    </source>
</evidence>
<dbReference type="InterPro" id="IPR044149">
    <property type="entry name" value="Nitrilases_CHs"/>
</dbReference>
<dbReference type="EMBL" id="SDRB02000726">
    <property type="protein sequence ID" value="THG22741.1"/>
    <property type="molecule type" value="Genomic_DNA"/>
</dbReference>
<comment type="caution">
    <text evidence="5">The sequence shown here is derived from an EMBL/GenBank/DDBJ whole genome shotgun (WGS) entry which is preliminary data.</text>
</comment>
<dbReference type="Gene3D" id="3.60.110.10">
    <property type="entry name" value="Carbon-nitrogen hydrolase"/>
    <property type="match status" value="1"/>
</dbReference>
<feature type="domain" description="CN hydrolase" evidence="4">
    <location>
        <begin position="8"/>
        <end position="235"/>
    </location>
</feature>
<proteinExistence type="inferred from homology"/>
<accession>A0A4S4F023</accession>
<organism evidence="5 6">
    <name type="scientific">Camellia sinensis var. sinensis</name>
    <name type="common">China tea</name>
    <dbReference type="NCBI Taxonomy" id="542762"/>
    <lineage>
        <taxon>Eukaryota</taxon>
        <taxon>Viridiplantae</taxon>
        <taxon>Streptophyta</taxon>
        <taxon>Embryophyta</taxon>
        <taxon>Tracheophyta</taxon>
        <taxon>Spermatophyta</taxon>
        <taxon>Magnoliopsida</taxon>
        <taxon>eudicotyledons</taxon>
        <taxon>Gunneridae</taxon>
        <taxon>Pentapetalae</taxon>
        <taxon>asterids</taxon>
        <taxon>Ericales</taxon>
        <taxon>Theaceae</taxon>
        <taxon>Camellia</taxon>
    </lineage>
</organism>
<gene>
    <name evidence="5" type="ORF">TEA_022736</name>
</gene>
<dbReference type="PROSITE" id="PS50263">
    <property type="entry name" value="CN_HYDROLASE"/>
    <property type="match status" value="1"/>
</dbReference>
<dbReference type="PANTHER" id="PTHR46044:SF8">
    <property type="entry name" value="BIFUNCTIONAL NITRILASE_NITRILE HYDRATASE NIT4B"/>
    <property type="match status" value="1"/>
</dbReference>
<feature type="active site" description="Proton acceptor" evidence="3">
    <location>
        <position position="52"/>
    </location>
</feature>
<dbReference type="PANTHER" id="PTHR46044">
    <property type="entry name" value="NITRILASE"/>
    <property type="match status" value="1"/>
</dbReference>
<dbReference type="GO" id="GO:0051410">
    <property type="term" value="P:detoxification of nitrogen compound"/>
    <property type="evidence" value="ECO:0007669"/>
    <property type="project" value="TreeGrafter"/>
</dbReference>
<protein>
    <recommendedName>
        <fullName evidence="4">CN hydrolase domain-containing protein</fullName>
    </recommendedName>
</protein>
<dbReference type="InterPro" id="IPR003010">
    <property type="entry name" value="C-N_Hydrolase"/>
</dbReference>
<evidence type="ECO:0000313" key="5">
    <source>
        <dbReference type="EMBL" id="THG22741.1"/>
    </source>
</evidence>
<comment type="catalytic activity">
    <reaction evidence="1">
        <text>3-cyano-L-alanine + 2 H2O = L-aspartate + NH4(+)</text>
        <dbReference type="Rhea" id="RHEA:11188"/>
        <dbReference type="ChEBI" id="CHEBI:15377"/>
        <dbReference type="ChEBI" id="CHEBI:28938"/>
        <dbReference type="ChEBI" id="CHEBI:29991"/>
        <dbReference type="ChEBI" id="CHEBI:77860"/>
        <dbReference type="EC" id="3.5.5.4"/>
    </reaction>
</comment>
<reference evidence="5 6" key="1">
    <citation type="journal article" date="2018" name="Proc. Natl. Acad. Sci. U.S.A.">
        <title>Draft genome sequence of Camellia sinensis var. sinensis provides insights into the evolution of the tea genome and tea quality.</title>
        <authorList>
            <person name="Wei C."/>
            <person name="Yang H."/>
            <person name="Wang S."/>
            <person name="Zhao J."/>
            <person name="Liu C."/>
            <person name="Gao L."/>
            <person name="Xia E."/>
            <person name="Lu Y."/>
            <person name="Tai Y."/>
            <person name="She G."/>
            <person name="Sun J."/>
            <person name="Cao H."/>
            <person name="Tong W."/>
            <person name="Gao Q."/>
            <person name="Li Y."/>
            <person name="Deng W."/>
            <person name="Jiang X."/>
            <person name="Wang W."/>
            <person name="Chen Q."/>
            <person name="Zhang S."/>
            <person name="Li H."/>
            <person name="Wu J."/>
            <person name="Wang P."/>
            <person name="Li P."/>
            <person name="Shi C."/>
            <person name="Zheng F."/>
            <person name="Jian J."/>
            <person name="Huang B."/>
            <person name="Shan D."/>
            <person name="Shi M."/>
            <person name="Fang C."/>
            <person name="Yue Y."/>
            <person name="Li F."/>
            <person name="Li D."/>
            <person name="Wei S."/>
            <person name="Han B."/>
            <person name="Jiang C."/>
            <person name="Yin Y."/>
            <person name="Xia T."/>
            <person name="Zhang Z."/>
            <person name="Bennetzen J.L."/>
            <person name="Zhao S."/>
            <person name="Wan X."/>
        </authorList>
    </citation>
    <scope>NUCLEOTIDE SEQUENCE [LARGE SCALE GENOMIC DNA]</scope>
    <source>
        <strain evidence="6">cv. Shuchazao</strain>
        <tissue evidence="5">Leaf</tissue>
    </source>
</reference>
<evidence type="ECO:0000256" key="2">
    <source>
        <dbReference type="ARBA" id="ARBA00008129"/>
    </source>
</evidence>
<name>A0A4S4F023_CAMSN</name>
<keyword evidence="6" id="KW-1185">Reference proteome</keyword>
<evidence type="ECO:0000259" key="4">
    <source>
        <dbReference type="PROSITE" id="PS50263"/>
    </source>
</evidence>
<dbReference type="GO" id="GO:0018822">
    <property type="term" value="F:nitrile hydratase activity"/>
    <property type="evidence" value="ECO:0007669"/>
    <property type="project" value="TreeGrafter"/>
</dbReference>
<dbReference type="Proteomes" id="UP000306102">
    <property type="component" value="Unassembled WGS sequence"/>
</dbReference>